<evidence type="ECO:0000313" key="2">
    <source>
        <dbReference type="EMBL" id="KAB0287180.1"/>
    </source>
</evidence>
<feature type="signal peptide" evidence="1">
    <location>
        <begin position="1"/>
        <end position="22"/>
    </location>
</feature>
<dbReference type="AlphaFoldDB" id="A0A5N3QYW3"/>
<sequence>MKNPVLSFALACFAIFGFNVNASEEENFWKWFQTNEEMLFNFEKDQEVAFDKLSAALNKVDPNLTFEFSPIREDNKREFVISAGGIQESFSSVEMLFATAPNLDNWVFFKFRQRRTPLHDLTYGGVSVKADDVFYNLYKDGDKLGVVLFFDGYNESEHVLYASIGFLFLDQAIGEYDVETKLSFIEFHNKTSAHYEGAKPLKRLSTQFDDYFGG</sequence>
<accession>A0A5N3QYW3</accession>
<reference evidence="2 3" key="1">
    <citation type="submission" date="2019-09" db="EMBL/GenBank/DDBJ databases">
        <title>Whole genome sequence of Vibrio fortis.</title>
        <authorList>
            <person name="Das S.K."/>
        </authorList>
    </citation>
    <scope>NUCLEOTIDE SEQUENCE [LARGE SCALE GENOMIC DNA]</scope>
    <source>
        <strain evidence="2 3">AN60</strain>
    </source>
</reference>
<protein>
    <submittedName>
        <fullName evidence="2">Uncharacterized protein</fullName>
    </submittedName>
</protein>
<keyword evidence="1" id="KW-0732">Signal</keyword>
<dbReference type="RefSeq" id="WP_150872760.1">
    <property type="nucleotide sequence ID" value="NZ_VWSE01000008.1"/>
</dbReference>
<evidence type="ECO:0000256" key="1">
    <source>
        <dbReference type="SAM" id="SignalP"/>
    </source>
</evidence>
<organism evidence="2 3">
    <name type="scientific">Vibrio fortis</name>
    <dbReference type="NCBI Taxonomy" id="212667"/>
    <lineage>
        <taxon>Bacteria</taxon>
        <taxon>Pseudomonadati</taxon>
        <taxon>Pseudomonadota</taxon>
        <taxon>Gammaproteobacteria</taxon>
        <taxon>Vibrionales</taxon>
        <taxon>Vibrionaceae</taxon>
        <taxon>Vibrio</taxon>
    </lineage>
</organism>
<gene>
    <name evidence="2" type="ORF">F2P58_21390</name>
</gene>
<comment type="caution">
    <text evidence="2">The sequence shown here is derived from an EMBL/GenBank/DDBJ whole genome shotgun (WGS) entry which is preliminary data.</text>
</comment>
<dbReference type="EMBL" id="VWSE01000008">
    <property type="protein sequence ID" value="KAB0287180.1"/>
    <property type="molecule type" value="Genomic_DNA"/>
</dbReference>
<evidence type="ECO:0000313" key="3">
    <source>
        <dbReference type="Proteomes" id="UP000326789"/>
    </source>
</evidence>
<dbReference type="Proteomes" id="UP000326789">
    <property type="component" value="Unassembled WGS sequence"/>
</dbReference>
<feature type="chain" id="PRO_5024279478" evidence="1">
    <location>
        <begin position="23"/>
        <end position="214"/>
    </location>
</feature>
<name>A0A5N3QYW3_9VIBR</name>
<proteinExistence type="predicted"/>